<proteinExistence type="predicted"/>
<evidence type="ECO:0000256" key="1">
    <source>
        <dbReference type="SAM" id="MobiDB-lite"/>
    </source>
</evidence>
<reference evidence="2 3" key="1">
    <citation type="submission" date="2014-11" db="EMBL/GenBank/DDBJ databases">
        <authorList>
            <person name="Zhu J."/>
            <person name="Qi W."/>
            <person name="Song R."/>
        </authorList>
    </citation>
    <scope>NUCLEOTIDE SEQUENCE [LARGE SCALE GENOMIC DNA]</scope>
</reference>
<dbReference type="PhylomeDB" id="A0A0G4FAQ8"/>
<dbReference type="Proteomes" id="UP000041254">
    <property type="component" value="Unassembled WGS sequence"/>
</dbReference>
<dbReference type="VEuPathDB" id="CryptoDB:Vbra_8969"/>
<gene>
    <name evidence="2" type="ORF">Vbra_8969</name>
</gene>
<name>A0A0G4FAQ8_VITBC</name>
<keyword evidence="3" id="KW-1185">Reference proteome</keyword>
<feature type="region of interest" description="Disordered" evidence="1">
    <location>
        <begin position="340"/>
        <end position="388"/>
    </location>
</feature>
<organism evidence="2 3">
    <name type="scientific">Vitrella brassicaformis (strain CCMP3155)</name>
    <dbReference type="NCBI Taxonomy" id="1169540"/>
    <lineage>
        <taxon>Eukaryota</taxon>
        <taxon>Sar</taxon>
        <taxon>Alveolata</taxon>
        <taxon>Colpodellida</taxon>
        <taxon>Vitrellaceae</taxon>
        <taxon>Vitrella</taxon>
    </lineage>
</organism>
<accession>A0A0G4FAQ8</accession>
<dbReference type="EMBL" id="CDMY01000399">
    <property type="protein sequence ID" value="CEM10000.1"/>
    <property type="molecule type" value="Genomic_DNA"/>
</dbReference>
<dbReference type="InParanoid" id="A0A0G4FAQ8"/>
<dbReference type="AlphaFoldDB" id="A0A0G4FAQ8"/>
<protein>
    <submittedName>
        <fullName evidence="2">Uncharacterized protein</fullName>
    </submittedName>
</protein>
<evidence type="ECO:0000313" key="2">
    <source>
        <dbReference type="EMBL" id="CEM10000.1"/>
    </source>
</evidence>
<evidence type="ECO:0000313" key="3">
    <source>
        <dbReference type="Proteomes" id="UP000041254"/>
    </source>
</evidence>
<sequence length="388" mass="43185">MRRPLKGKGALSPYDEKVREAASSHVAAAMMEQQQQQQQQHPFTYIFVGRRTFYLLSLTDILRLRATCTWLRGLFRAAQLRDRLRHSLGSQAGLLVRFDDDQFGVRDLLVAVCVMEEGEWVEIGELMVVGRHIDFGDDSCLRIFHHGHNSEVRAIKDQPDFRLNLDPPLAAHHLYQQHRQQHDPPVRSRIRYRDAIGEWVSRGPTTDASVSSFAKRKILDHFYGTHQINHTQISHNRRVGGGRLDGLLTQSPHTPVAGCSTTLSWGGGVRWLVLINGSHDFVAWIVILDCGDGTVWGCVRTSEAPAAGMREGAPFKCRFAVTTRLARVALGRVASYVFDSQVEQQQQQQDDDSDDDDDDGGGGWDDLDEGSGEDSGGDGGVAEAECGD</sequence>
<feature type="compositionally biased region" description="Acidic residues" evidence="1">
    <location>
        <begin position="349"/>
        <end position="376"/>
    </location>
</feature>